<evidence type="ECO:0000256" key="7">
    <source>
        <dbReference type="RuleBase" id="RU363032"/>
    </source>
</evidence>
<keyword evidence="10" id="KW-1185">Reference proteome</keyword>
<dbReference type="GO" id="GO:0055085">
    <property type="term" value="P:transmembrane transport"/>
    <property type="evidence" value="ECO:0007669"/>
    <property type="project" value="InterPro"/>
</dbReference>
<feature type="transmembrane region" description="Helical" evidence="7">
    <location>
        <begin position="12"/>
        <end position="32"/>
    </location>
</feature>
<dbReference type="PROSITE" id="PS50928">
    <property type="entry name" value="ABC_TM1"/>
    <property type="match status" value="1"/>
</dbReference>
<feature type="transmembrane region" description="Helical" evidence="7">
    <location>
        <begin position="192"/>
        <end position="208"/>
    </location>
</feature>
<name>A0A7D5GE78_9EURY</name>
<dbReference type="InterPro" id="IPR035906">
    <property type="entry name" value="MetI-like_sf"/>
</dbReference>
<keyword evidence="3" id="KW-1003">Cell membrane</keyword>
<accession>A0A7D5GE78</accession>
<dbReference type="Gene3D" id="1.10.3720.10">
    <property type="entry name" value="MetI-like"/>
    <property type="match status" value="1"/>
</dbReference>
<dbReference type="AlphaFoldDB" id="A0A7D5GE78"/>
<organism evidence="9 10">
    <name type="scientific">Halorarum halophilum</name>
    <dbReference type="NCBI Taxonomy" id="2743090"/>
    <lineage>
        <taxon>Archaea</taxon>
        <taxon>Methanobacteriati</taxon>
        <taxon>Methanobacteriota</taxon>
        <taxon>Stenosarchaea group</taxon>
        <taxon>Halobacteria</taxon>
        <taxon>Halobacteriales</taxon>
        <taxon>Haloferacaceae</taxon>
        <taxon>Halorarum</taxon>
    </lineage>
</organism>
<keyword evidence="2 7" id="KW-0813">Transport</keyword>
<dbReference type="InterPro" id="IPR000515">
    <property type="entry name" value="MetI-like"/>
</dbReference>
<dbReference type="CDD" id="cd06261">
    <property type="entry name" value="TM_PBP2"/>
    <property type="match status" value="1"/>
</dbReference>
<comment type="subcellular location">
    <subcellularLocation>
        <location evidence="1 7">Cell membrane</location>
        <topology evidence="1 7">Multi-pass membrane protein</topology>
    </subcellularLocation>
</comment>
<dbReference type="Proteomes" id="UP000509750">
    <property type="component" value="Plasmid unnamed1"/>
</dbReference>
<dbReference type="EMBL" id="CP058530">
    <property type="protein sequence ID" value="QLG29606.1"/>
    <property type="molecule type" value="Genomic_DNA"/>
</dbReference>
<dbReference type="PANTHER" id="PTHR43163">
    <property type="entry name" value="DIPEPTIDE TRANSPORT SYSTEM PERMEASE PROTEIN DPPB-RELATED"/>
    <property type="match status" value="1"/>
</dbReference>
<dbReference type="Pfam" id="PF19300">
    <property type="entry name" value="BPD_transp_1_N"/>
    <property type="match status" value="1"/>
</dbReference>
<evidence type="ECO:0000256" key="1">
    <source>
        <dbReference type="ARBA" id="ARBA00004651"/>
    </source>
</evidence>
<feature type="transmembrane region" description="Helical" evidence="7">
    <location>
        <begin position="144"/>
        <end position="164"/>
    </location>
</feature>
<geneLocation type="plasmid" evidence="9 10">
    <name>unnamed1</name>
</geneLocation>
<evidence type="ECO:0000256" key="4">
    <source>
        <dbReference type="ARBA" id="ARBA00022692"/>
    </source>
</evidence>
<evidence type="ECO:0000256" key="6">
    <source>
        <dbReference type="ARBA" id="ARBA00023136"/>
    </source>
</evidence>
<keyword evidence="9" id="KW-0614">Plasmid</keyword>
<evidence type="ECO:0000259" key="8">
    <source>
        <dbReference type="PROSITE" id="PS50928"/>
    </source>
</evidence>
<keyword evidence="4 7" id="KW-0812">Transmembrane</keyword>
<dbReference type="InterPro" id="IPR045621">
    <property type="entry name" value="BPD_transp_1_N"/>
</dbReference>
<evidence type="ECO:0000313" key="10">
    <source>
        <dbReference type="Proteomes" id="UP000509750"/>
    </source>
</evidence>
<dbReference type="GO" id="GO:0005886">
    <property type="term" value="C:plasma membrane"/>
    <property type="evidence" value="ECO:0007669"/>
    <property type="project" value="UniProtKB-SubCell"/>
</dbReference>
<feature type="domain" description="ABC transmembrane type-1" evidence="8">
    <location>
        <begin position="97"/>
        <end position="318"/>
    </location>
</feature>
<keyword evidence="5 7" id="KW-1133">Transmembrane helix</keyword>
<evidence type="ECO:0000256" key="2">
    <source>
        <dbReference type="ARBA" id="ARBA00022448"/>
    </source>
</evidence>
<feature type="transmembrane region" description="Helical" evidence="7">
    <location>
        <begin position="97"/>
        <end position="123"/>
    </location>
</feature>
<feature type="transmembrane region" description="Helical" evidence="7">
    <location>
        <begin position="295"/>
        <end position="318"/>
    </location>
</feature>
<proteinExistence type="inferred from homology"/>
<dbReference type="KEGG" id="halg:HUG10_18525"/>
<feature type="transmembrane region" description="Helical" evidence="7">
    <location>
        <begin position="253"/>
        <end position="275"/>
    </location>
</feature>
<evidence type="ECO:0000256" key="5">
    <source>
        <dbReference type="ARBA" id="ARBA00022989"/>
    </source>
</evidence>
<protein>
    <submittedName>
        <fullName evidence="9">ABC transporter permease</fullName>
    </submittedName>
</protein>
<reference evidence="9 10" key="1">
    <citation type="submission" date="2020-07" db="EMBL/GenBank/DDBJ databases">
        <title>Gai3-2, isolated from salt lake.</title>
        <authorList>
            <person name="Cui H."/>
            <person name="Shi X."/>
        </authorList>
    </citation>
    <scope>NUCLEOTIDE SEQUENCE [LARGE SCALE GENOMIC DNA]</scope>
    <source>
        <strain evidence="9 10">Gai3-2</strain>
        <plasmid evidence="9 10">unnamed1</plasmid>
    </source>
</reference>
<comment type="similarity">
    <text evidence="7">Belongs to the binding-protein-dependent transport system permease family.</text>
</comment>
<dbReference type="GeneID" id="56030872"/>
<dbReference type="Pfam" id="PF00528">
    <property type="entry name" value="BPD_transp_1"/>
    <property type="match status" value="1"/>
</dbReference>
<dbReference type="OrthoDB" id="44105at2157"/>
<dbReference type="SUPFAM" id="SSF161098">
    <property type="entry name" value="MetI-like"/>
    <property type="match status" value="1"/>
</dbReference>
<evidence type="ECO:0000313" key="9">
    <source>
        <dbReference type="EMBL" id="QLG29606.1"/>
    </source>
</evidence>
<evidence type="ECO:0000256" key="3">
    <source>
        <dbReference type="ARBA" id="ARBA00022475"/>
    </source>
</evidence>
<sequence length="333" mass="37440">MSRLRYFARRTAITAVLIFMVASALFVFFRLMPGDYSALLIQQGMTPDQAAKLEAKWGLNAPLHEQYFKYVVNLLTADAGQSFRHGSPVWELVRPRIINSAILVFPAITATYIIGSVIGTIIGRYRGGFLEKSSIITVSMFHSIPDFFLGILLIAAFSSTLGIFPTSGMLSTQTSIMIQDQPFWHRFLLKEFWMHYALPFATITLYFMQYPALIMRNSVVEVSDQEFLHYHRLKGLPRGKLLRKLMRHASLPVITLYPISLATSISGLVLIEIVFNWPGIGRLLVDSVLARDFPVIQFVFLVAAVWVILGNFVVDLLYGVIDPRVSVAGDGNE</sequence>
<gene>
    <name evidence="9" type="ORF">HUG10_18525</name>
</gene>
<dbReference type="RefSeq" id="WP_179171180.1">
    <property type="nucleotide sequence ID" value="NZ_CP058530.1"/>
</dbReference>
<keyword evidence="6 7" id="KW-0472">Membrane</keyword>
<dbReference type="PANTHER" id="PTHR43163:SF6">
    <property type="entry name" value="DIPEPTIDE TRANSPORT SYSTEM PERMEASE PROTEIN DPPB-RELATED"/>
    <property type="match status" value="1"/>
</dbReference>